<evidence type="ECO:0000256" key="1">
    <source>
        <dbReference type="SAM" id="MobiDB-lite"/>
    </source>
</evidence>
<dbReference type="Proteomes" id="UP000729402">
    <property type="component" value="Unassembled WGS sequence"/>
</dbReference>
<dbReference type="AlphaFoldDB" id="A0A8J5T8Z6"/>
<sequence>MDQPSIHSTSVYDDDHWYHRWIANGGGPTETAATQGLAGRPAPSGRPLRRRIRLPDSLVFRTPESYELIMAIRALVHDANYYA</sequence>
<keyword evidence="3" id="KW-1185">Reference proteome</keyword>
<comment type="caution">
    <text evidence="2">The sequence shown here is derived from an EMBL/GenBank/DDBJ whole genome shotgun (WGS) entry which is preliminary data.</text>
</comment>
<reference evidence="2" key="2">
    <citation type="submission" date="2021-02" db="EMBL/GenBank/DDBJ databases">
        <authorList>
            <person name="Kimball J.A."/>
            <person name="Haas M.W."/>
            <person name="Macchietto M."/>
            <person name="Kono T."/>
            <person name="Duquette J."/>
            <person name="Shao M."/>
        </authorList>
    </citation>
    <scope>NUCLEOTIDE SEQUENCE</scope>
    <source>
        <tissue evidence="2">Fresh leaf tissue</tissue>
    </source>
</reference>
<gene>
    <name evidence="2" type="ORF">GUJ93_ZPchr0006g45737</name>
</gene>
<evidence type="ECO:0000313" key="3">
    <source>
        <dbReference type="Proteomes" id="UP000729402"/>
    </source>
</evidence>
<reference evidence="2" key="1">
    <citation type="journal article" date="2021" name="bioRxiv">
        <title>Whole Genome Assembly and Annotation of Northern Wild Rice, Zizania palustris L., Supports a Whole Genome Duplication in the Zizania Genus.</title>
        <authorList>
            <person name="Haas M."/>
            <person name="Kono T."/>
            <person name="Macchietto M."/>
            <person name="Millas R."/>
            <person name="McGilp L."/>
            <person name="Shao M."/>
            <person name="Duquette J."/>
            <person name="Hirsch C.N."/>
            <person name="Kimball J."/>
        </authorList>
    </citation>
    <scope>NUCLEOTIDE SEQUENCE</scope>
    <source>
        <tissue evidence="2">Fresh leaf tissue</tissue>
    </source>
</reference>
<accession>A0A8J5T8Z6</accession>
<feature type="region of interest" description="Disordered" evidence="1">
    <location>
        <begin position="29"/>
        <end position="48"/>
    </location>
</feature>
<name>A0A8J5T8Z6_ZIZPA</name>
<evidence type="ECO:0000313" key="2">
    <source>
        <dbReference type="EMBL" id="KAG8072714.1"/>
    </source>
</evidence>
<dbReference type="EMBL" id="JAAALK010000283">
    <property type="protein sequence ID" value="KAG8072714.1"/>
    <property type="molecule type" value="Genomic_DNA"/>
</dbReference>
<protein>
    <submittedName>
        <fullName evidence="2">Uncharacterized protein</fullName>
    </submittedName>
</protein>
<proteinExistence type="predicted"/>
<organism evidence="2 3">
    <name type="scientific">Zizania palustris</name>
    <name type="common">Northern wild rice</name>
    <dbReference type="NCBI Taxonomy" id="103762"/>
    <lineage>
        <taxon>Eukaryota</taxon>
        <taxon>Viridiplantae</taxon>
        <taxon>Streptophyta</taxon>
        <taxon>Embryophyta</taxon>
        <taxon>Tracheophyta</taxon>
        <taxon>Spermatophyta</taxon>
        <taxon>Magnoliopsida</taxon>
        <taxon>Liliopsida</taxon>
        <taxon>Poales</taxon>
        <taxon>Poaceae</taxon>
        <taxon>BOP clade</taxon>
        <taxon>Oryzoideae</taxon>
        <taxon>Oryzeae</taxon>
        <taxon>Zizaniinae</taxon>
        <taxon>Zizania</taxon>
    </lineage>
</organism>